<accession>A0A2Z6AUS4</accession>
<dbReference type="GO" id="GO:0031471">
    <property type="term" value="C:ethanolamine degradation polyhedral organelle"/>
    <property type="evidence" value="ECO:0007669"/>
    <property type="project" value="UniProtKB-UniRule"/>
</dbReference>
<dbReference type="PANTHER" id="PTHR39330:SF1">
    <property type="entry name" value="ETHANOLAMINE AMMONIA-LYASE SMALL SUBUNIT"/>
    <property type="match status" value="1"/>
</dbReference>
<dbReference type="Pfam" id="PF05985">
    <property type="entry name" value="EutC"/>
    <property type="match status" value="1"/>
</dbReference>
<dbReference type="UniPathway" id="UPA00560"/>
<name>A0A2Z6AUS4_9BACT</name>
<evidence type="ECO:0000256" key="5">
    <source>
        <dbReference type="HAMAP-Rule" id="MF_00601"/>
    </source>
</evidence>
<evidence type="ECO:0000256" key="4">
    <source>
        <dbReference type="ARBA" id="ARBA00024446"/>
    </source>
</evidence>
<dbReference type="Gene3D" id="3.40.50.11240">
    <property type="entry name" value="Ethanolamine ammonia-lyase light chain (EutC)"/>
    <property type="match status" value="1"/>
</dbReference>
<evidence type="ECO:0000256" key="2">
    <source>
        <dbReference type="ARBA" id="ARBA00023239"/>
    </source>
</evidence>
<keyword evidence="3 5" id="KW-0170">Cobalt</keyword>
<dbReference type="GO" id="GO:0006520">
    <property type="term" value="P:amino acid metabolic process"/>
    <property type="evidence" value="ECO:0007669"/>
    <property type="project" value="InterPro"/>
</dbReference>
<proteinExistence type="inferred from homology"/>
<dbReference type="Proteomes" id="UP000269883">
    <property type="component" value="Chromosome"/>
</dbReference>
<dbReference type="InterPro" id="IPR042255">
    <property type="entry name" value="EutC_N"/>
</dbReference>
<comment type="pathway">
    <text evidence="5">Amine and polyamine degradation; ethanolamine degradation.</text>
</comment>
<feature type="binding site" evidence="5">
    <location>
        <position position="191"/>
    </location>
    <ligand>
        <name>adenosylcob(III)alamin</name>
        <dbReference type="ChEBI" id="CHEBI:18408"/>
    </ligand>
</feature>
<comment type="subunit">
    <text evidence="5">The basic unit is a heterodimer which dimerizes to form tetramers. The heterotetramers trimerize; 6 large subunits form a core ring with 6 small subunits projecting outwards.</text>
</comment>
<comment type="cofactor">
    <cofactor evidence="5">
        <name>adenosylcob(III)alamin</name>
        <dbReference type="ChEBI" id="CHEBI:18408"/>
    </cofactor>
    <text evidence="5">Binds between the large and small subunits.</text>
</comment>
<evidence type="ECO:0000256" key="3">
    <source>
        <dbReference type="ARBA" id="ARBA00023285"/>
    </source>
</evidence>
<dbReference type="InterPro" id="IPR009246">
    <property type="entry name" value="EutC"/>
</dbReference>
<dbReference type="EMBL" id="AP017378">
    <property type="protein sequence ID" value="BBD06992.1"/>
    <property type="molecule type" value="Genomic_DNA"/>
</dbReference>
<evidence type="ECO:0000313" key="7">
    <source>
        <dbReference type="Proteomes" id="UP000269883"/>
    </source>
</evidence>
<comment type="similarity">
    <text evidence="5">Belongs to the EutC family.</text>
</comment>
<keyword evidence="4 5" id="KW-1283">Bacterial microcompartment</keyword>
<dbReference type="EC" id="4.3.1.7" evidence="5"/>
<sequence>MSTRKTPATTQKSTDSSQFVTADPWTELKCFTDARIGLGRCGTSLPLSESLSFKLAHAQARDAVHQPFKIDELAHGLEIAGIRHLRLNSAVADREEYLTRPDKGRKLSTVSREFLETQVKDFDLCLVIADGLSSRAIHENALSFARGFLGLTKHAALSVAPVCLVENGRVAVADEIASILQAEVVVILIGERPGLSSPNSLGVYMTYNAKPGTTDEARNCISNVREGGLSIKDGVQKLAYLMEEALRIKTSGVALKDKMPANHLPFGIALTALTKSEDAPA</sequence>
<dbReference type="Gene3D" id="1.10.30.40">
    <property type="entry name" value="Ethanolamine ammonia-lyase light chain (EutC), N-terminal domain"/>
    <property type="match status" value="1"/>
</dbReference>
<gene>
    <name evidence="5" type="primary">eutC</name>
    <name evidence="6" type="ORF">DFE_0266</name>
</gene>
<dbReference type="GO" id="GO:0009350">
    <property type="term" value="C:ethanolamine ammonia-lyase complex"/>
    <property type="evidence" value="ECO:0007669"/>
    <property type="project" value="UniProtKB-UniRule"/>
</dbReference>
<dbReference type="AlphaFoldDB" id="A0A2Z6AUS4"/>
<dbReference type="GO" id="GO:0046336">
    <property type="term" value="P:ethanolamine catabolic process"/>
    <property type="evidence" value="ECO:0007669"/>
    <property type="project" value="UniProtKB-UniRule"/>
</dbReference>
<feature type="binding site" evidence="5">
    <location>
        <position position="170"/>
    </location>
    <ligand>
        <name>adenosylcob(III)alamin</name>
        <dbReference type="ChEBI" id="CHEBI:18408"/>
    </ligand>
</feature>
<protein>
    <recommendedName>
        <fullName evidence="5">Ethanolamine ammonia-lyase small subunit</fullName>
        <shortName evidence="5">EAL small subunit</shortName>
        <ecNumber evidence="5">4.3.1.7</ecNumber>
    </recommendedName>
</protein>
<organism evidence="6 7">
    <name type="scientific">Desulfovibrio ferrophilus</name>
    <dbReference type="NCBI Taxonomy" id="241368"/>
    <lineage>
        <taxon>Bacteria</taxon>
        <taxon>Pseudomonadati</taxon>
        <taxon>Thermodesulfobacteriota</taxon>
        <taxon>Desulfovibrionia</taxon>
        <taxon>Desulfovibrionales</taxon>
        <taxon>Desulfovibrionaceae</taxon>
        <taxon>Desulfovibrio</taxon>
    </lineage>
</organism>
<dbReference type="InterPro" id="IPR042251">
    <property type="entry name" value="EutC_C"/>
</dbReference>
<dbReference type="OrthoDB" id="114248at2"/>
<dbReference type="RefSeq" id="WP_126375809.1">
    <property type="nucleotide sequence ID" value="NZ_AP017378.1"/>
</dbReference>
<dbReference type="GO" id="GO:0008851">
    <property type="term" value="F:ethanolamine ammonia-lyase activity"/>
    <property type="evidence" value="ECO:0007669"/>
    <property type="project" value="UniProtKB-UniRule"/>
</dbReference>
<keyword evidence="7" id="KW-1185">Reference proteome</keyword>
<reference evidence="6 7" key="1">
    <citation type="journal article" date="2018" name="Sci. Adv.">
        <title>Multi-heme cytochromes provide a pathway for survival in energy-limited environments.</title>
        <authorList>
            <person name="Deng X."/>
            <person name="Dohmae N."/>
            <person name="Nealson K.H."/>
            <person name="Hashimoto K."/>
            <person name="Okamoto A."/>
        </authorList>
    </citation>
    <scope>NUCLEOTIDE SEQUENCE [LARGE SCALE GENOMIC DNA]</scope>
    <source>
        <strain evidence="6 7">IS5</strain>
    </source>
</reference>
<dbReference type="KEGG" id="dfl:DFE_0266"/>
<dbReference type="PIRSF" id="PIRSF018982">
    <property type="entry name" value="EutC"/>
    <property type="match status" value="1"/>
</dbReference>
<keyword evidence="1 5" id="KW-0846">Cobalamin</keyword>
<evidence type="ECO:0000313" key="6">
    <source>
        <dbReference type="EMBL" id="BBD06992.1"/>
    </source>
</evidence>
<keyword evidence="2 5" id="KW-0456">Lyase</keyword>
<dbReference type="HAMAP" id="MF_00601">
    <property type="entry name" value="EutC"/>
    <property type="match status" value="1"/>
</dbReference>
<comment type="catalytic activity">
    <reaction evidence="5">
        <text>ethanolamine = acetaldehyde + NH4(+)</text>
        <dbReference type="Rhea" id="RHEA:15313"/>
        <dbReference type="ChEBI" id="CHEBI:15343"/>
        <dbReference type="ChEBI" id="CHEBI:28938"/>
        <dbReference type="ChEBI" id="CHEBI:57603"/>
        <dbReference type="EC" id="4.3.1.7"/>
    </reaction>
</comment>
<evidence type="ECO:0000256" key="1">
    <source>
        <dbReference type="ARBA" id="ARBA00022628"/>
    </source>
</evidence>
<comment type="function">
    <text evidence="5">Catalyzes the deamination of various vicinal amino-alcohols to oxo compounds. Allows this organism to utilize ethanolamine as the sole source of nitrogen and carbon in the presence of external vitamin B12.</text>
</comment>
<dbReference type="PANTHER" id="PTHR39330">
    <property type="entry name" value="ETHANOLAMINE AMMONIA-LYASE LIGHT CHAIN"/>
    <property type="match status" value="1"/>
</dbReference>
<dbReference type="GO" id="GO:0031419">
    <property type="term" value="F:cobalamin binding"/>
    <property type="evidence" value="ECO:0007669"/>
    <property type="project" value="UniProtKB-UniRule"/>
</dbReference>
<feature type="binding site" evidence="5">
    <location>
        <position position="220"/>
    </location>
    <ligand>
        <name>adenosylcob(III)alamin</name>
        <dbReference type="ChEBI" id="CHEBI:18408"/>
    </ligand>
</feature>
<comment type="subcellular location">
    <subcellularLocation>
        <location evidence="5">Bacterial microcompartment</location>
    </subcellularLocation>
</comment>
<dbReference type="NCBIfam" id="NF003971">
    <property type="entry name" value="PRK05465.1"/>
    <property type="match status" value="1"/>
</dbReference>